<accession>A0A372ZMH3</accession>
<sequence>MDGEDGQPTAPRAPGNRAVVLGVLAATVAVLLVQAVSGTSARLVLLLVFLPALLAGLGTVAQTVAASVWVTAVVVAHSVLFPPGDLPARLGTLLGVVAAEAAVIGLCARRVRRERQLSRMRQVAVALQRQLLRPLPVTTPDVRLDGLYRPLEQDAMVGGDLYDVAETPHGTRVLVGDVQGKGLLAIGTGFAVLSAFREAAFREPRLTAVADALEAAVERHNAYAEQSGEQERFVTATVLCVRAPDSNDGGTDDEGTDDGGRATEVRAVNCGHLSPYLLRPDGRVEPVPLDAGLPLGLAALAATGEPRPERRFTLPGDGVLVLLTDGITEAQDASGAFYPVERGLADLAAVPADALPEALDRRARRWSGGSSRDDVTVLALRPAPEPPAR</sequence>
<feature type="domain" description="PPM-type phosphatase" evidence="4">
    <location>
        <begin position="142"/>
        <end position="382"/>
    </location>
</feature>
<feature type="transmembrane region" description="Helical" evidence="3">
    <location>
        <begin position="90"/>
        <end position="111"/>
    </location>
</feature>
<comment type="caution">
    <text evidence="5">The sequence shown here is derived from an EMBL/GenBank/DDBJ whole genome shotgun (WGS) entry which is preliminary data.</text>
</comment>
<dbReference type="SMART" id="SM00331">
    <property type="entry name" value="PP2C_SIG"/>
    <property type="match status" value="1"/>
</dbReference>
<evidence type="ECO:0000259" key="4">
    <source>
        <dbReference type="SMART" id="SM00331"/>
    </source>
</evidence>
<reference evidence="5 6" key="1">
    <citation type="submission" date="2018-08" db="EMBL/GenBank/DDBJ databases">
        <title>Diversity &amp; Physiological Properties of Lignin-Decomposing Actinobacteria from Soil.</title>
        <authorList>
            <person name="Roh S.G."/>
            <person name="Kim S.B."/>
        </authorList>
    </citation>
    <scope>NUCLEOTIDE SEQUENCE [LARGE SCALE GENOMIC DNA]</scope>
    <source>
        <strain evidence="5 6">MMS17-GH009</strain>
    </source>
</reference>
<evidence type="ECO:0000256" key="1">
    <source>
        <dbReference type="ARBA" id="ARBA00022801"/>
    </source>
</evidence>
<evidence type="ECO:0000256" key="3">
    <source>
        <dbReference type="SAM" id="Phobius"/>
    </source>
</evidence>
<evidence type="ECO:0000313" key="5">
    <source>
        <dbReference type="EMBL" id="RGD56662.1"/>
    </source>
</evidence>
<dbReference type="InterPro" id="IPR052016">
    <property type="entry name" value="Bact_Sigma-Reg"/>
</dbReference>
<keyword evidence="3" id="KW-0812">Transmembrane</keyword>
<keyword evidence="3" id="KW-0472">Membrane</keyword>
<keyword evidence="6" id="KW-1185">Reference proteome</keyword>
<dbReference type="RefSeq" id="WP_117485210.1">
    <property type="nucleotide sequence ID" value="NZ_QVIG01000001.1"/>
</dbReference>
<dbReference type="EMBL" id="QVIG01000001">
    <property type="protein sequence ID" value="RGD56662.1"/>
    <property type="molecule type" value="Genomic_DNA"/>
</dbReference>
<feature type="transmembrane region" description="Helical" evidence="3">
    <location>
        <begin position="43"/>
        <end position="70"/>
    </location>
</feature>
<name>A0A372ZMH3_9ACTN</name>
<feature type="region of interest" description="Disordered" evidence="2">
    <location>
        <begin position="363"/>
        <end position="389"/>
    </location>
</feature>
<dbReference type="SUPFAM" id="SSF81606">
    <property type="entry name" value="PP2C-like"/>
    <property type="match status" value="1"/>
</dbReference>
<organism evidence="5 6">
    <name type="scientific">Kitasatospora xanthocidica</name>
    <dbReference type="NCBI Taxonomy" id="83382"/>
    <lineage>
        <taxon>Bacteria</taxon>
        <taxon>Bacillati</taxon>
        <taxon>Actinomycetota</taxon>
        <taxon>Actinomycetes</taxon>
        <taxon>Kitasatosporales</taxon>
        <taxon>Streptomycetaceae</taxon>
        <taxon>Kitasatospora</taxon>
    </lineage>
</organism>
<keyword evidence="1" id="KW-0378">Hydrolase</keyword>
<proteinExistence type="predicted"/>
<dbReference type="GO" id="GO:0016791">
    <property type="term" value="F:phosphatase activity"/>
    <property type="evidence" value="ECO:0007669"/>
    <property type="project" value="TreeGrafter"/>
</dbReference>
<keyword evidence="3" id="KW-1133">Transmembrane helix</keyword>
<evidence type="ECO:0000313" key="6">
    <source>
        <dbReference type="Proteomes" id="UP000263377"/>
    </source>
</evidence>
<dbReference type="AlphaFoldDB" id="A0A372ZMH3"/>
<gene>
    <name evidence="5" type="ORF">DR950_01625</name>
</gene>
<dbReference type="InterPro" id="IPR001932">
    <property type="entry name" value="PPM-type_phosphatase-like_dom"/>
</dbReference>
<feature type="transmembrane region" description="Helical" evidence="3">
    <location>
        <begin position="18"/>
        <end position="36"/>
    </location>
</feature>
<dbReference type="PANTHER" id="PTHR43156">
    <property type="entry name" value="STAGE II SPORULATION PROTEIN E-RELATED"/>
    <property type="match status" value="1"/>
</dbReference>
<dbReference type="Pfam" id="PF07228">
    <property type="entry name" value="SpoIIE"/>
    <property type="match status" value="1"/>
</dbReference>
<evidence type="ECO:0000256" key="2">
    <source>
        <dbReference type="SAM" id="MobiDB-lite"/>
    </source>
</evidence>
<dbReference type="PANTHER" id="PTHR43156:SF2">
    <property type="entry name" value="STAGE II SPORULATION PROTEIN E"/>
    <property type="match status" value="1"/>
</dbReference>
<protein>
    <submittedName>
        <fullName evidence="5">Serine/threonine-protein phosphatase</fullName>
    </submittedName>
</protein>
<dbReference type="Proteomes" id="UP000263377">
    <property type="component" value="Unassembled WGS sequence"/>
</dbReference>
<dbReference type="Gene3D" id="3.60.40.10">
    <property type="entry name" value="PPM-type phosphatase domain"/>
    <property type="match status" value="1"/>
</dbReference>
<dbReference type="InterPro" id="IPR036457">
    <property type="entry name" value="PPM-type-like_dom_sf"/>
</dbReference>